<dbReference type="RefSeq" id="WP_264810349.1">
    <property type="nucleotide sequence ID" value="NZ_CP110226.1"/>
</dbReference>
<evidence type="ECO:0000256" key="2">
    <source>
        <dbReference type="SAM" id="SignalP"/>
    </source>
</evidence>
<dbReference type="Gene3D" id="3.60.21.10">
    <property type="match status" value="1"/>
</dbReference>
<organism evidence="5 6">
    <name type="scientific">Algoriphagus halophytocola</name>
    <dbReference type="NCBI Taxonomy" id="2991499"/>
    <lineage>
        <taxon>Bacteria</taxon>
        <taxon>Pseudomonadati</taxon>
        <taxon>Bacteroidota</taxon>
        <taxon>Cytophagia</taxon>
        <taxon>Cytophagales</taxon>
        <taxon>Cyclobacteriaceae</taxon>
        <taxon>Algoriphagus</taxon>
    </lineage>
</organism>
<feature type="chain" id="PRO_5047509205" evidence="2">
    <location>
        <begin position="24"/>
        <end position="1387"/>
    </location>
</feature>
<reference evidence="5" key="1">
    <citation type="submission" date="2022-10" db="EMBL/GenBank/DDBJ databases">
        <title>Algoriphagus sp. a novel bacteria isolate from halophytes salicornia europaea.</title>
        <authorList>
            <person name="Peng Y."/>
            <person name="Jiang L."/>
            <person name="Lee J."/>
        </authorList>
    </citation>
    <scope>NUCLEOTIDE SEQUENCE</scope>
    <source>
        <strain evidence="5">TR-M5</strain>
    </source>
</reference>
<dbReference type="InterPro" id="IPR026444">
    <property type="entry name" value="Secre_tail"/>
</dbReference>
<keyword evidence="1 2" id="KW-0732">Signal</keyword>
<evidence type="ECO:0000259" key="4">
    <source>
        <dbReference type="Pfam" id="PF18962"/>
    </source>
</evidence>
<dbReference type="NCBIfam" id="TIGR04183">
    <property type="entry name" value="Por_Secre_tail"/>
    <property type="match status" value="1"/>
</dbReference>
<dbReference type="InterPro" id="IPR029052">
    <property type="entry name" value="Metallo-depent_PP-like"/>
</dbReference>
<feature type="domain" description="Secretion system C-terminal sorting" evidence="4">
    <location>
        <begin position="1308"/>
        <end position="1376"/>
    </location>
</feature>
<proteinExistence type="predicted"/>
<evidence type="ECO:0000259" key="3">
    <source>
        <dbReference type="Pfam" id="PF00149"/>
    </source>
</evidence>
<dbReference type="InterPro" id="IPR039331">
    <property type="entry name" value="PAPs-like"/>
</dbReference>
<keyword evidence="6" id="KW-1185">Reference proteome</keyword>
<evidence type="ECO:0000313" key="6">
    <source>
        <dbReference type="Proteomes" id="UP001163156"/>
    </source>
</evidence>
<protein>
    <submittedName>
        <fullName evidence="5">Metallophosphoesterase</fullName>
    </submittedName>
</protein>
<feature type="domain" description="Calcineurin-like phosphoesterase" evidence="3">
    <location>
        <begin position="211"/>
        <end position="452"/>
    </location>
</feature>
<feature type="signal peptide" evidence="2">
    <location>
        <begin position="1"/>
        <end position="23"/>
    </location>
</feature>
<dbReference type="InterPro" id="IPR004843">
    <property type="entry name" value="Calcineurin-like_PHP"/>
</dbReference>
<dbReference type="InterPro" id="IPR013783">
    <property type="entry name" value="Ig-like_fold"/>
</dbReference>
<dbReference type="PANTHER" id="PTHR22953:SF153">
    <property type="entry name" value="PURPLE ACID PHOSPHATASE"/>
    <property type="match status" value="1"/>
</dbReference>
<dbReference type="Pfam" id="PF18962">
    <property type="entry name" value="Por_Secre_tail"/>
    <property type="match status" value="1"/>
</dbReference>
<dbReference type="Proteomes" id="UP001163156">
    <property type="component" value="Chromosome"/>
</dbReference>
<sequence length="1387" mass="151044">MKRLFLFKICFLLCMVFTSTKPAEVNPFRVFPYLQVYGNGKIQITWFSTSQSSSSIQLFNEEGGSILNQEIVGEEVAEIYYTSQEKNESIAGLSQGSWLISDAAFRYRFQGEIPAGKILSYTVTLAGVDYSGRFTAPPAKSSWEKIRFMALADSETDPKGRVTHRTWYPGKPLFRPFAIPELWKEKFGTTTEQGIELPNYLLTEERGYAENLKIINSRDPDFILMPGDLVQGAGYQPAWDEFFRHNAGALGSGLSNYPIIPALGNWESYGGINGGYGTNENGTFLPVLGRSRFHEYFQTPTEDPFQKHRQSYYRVDYGPVTILTVDSSNGTPDQNAGDFAGQPKLKGKELTAIGTDTQENYTQAHYSAAGGKDLSGFGPGSDQYKWLEENLKDAREEGQLIFVQYHHAAYSSGEHGVPLNHELSVGQVGTPMRILNPLLEEHGVIAVLSGHDELFERSFVDEDGDGKGILYYDVGVAGDGMRGEKRDWLGNPLNTLNYNPYRQWTADQSEPEIWNTSGANPVLTDGGKHYGHLEVNLTKIVEGEQVYALIDFLPVYAFPVMDENYNLTKVERRVYNDVVSLKIPLRTIQERPQVKERVELALSNEGKVNLTPAQVFMNWPISSIYTVTLSKSEFTCENLDKQEVSVNIKDDKGNAWEEKIEVVIQDKIAPVLVTKNLTVDFDLTLGQKQLKPEDFIQSIRDNCGVKEVSLNKTKVTCEDVGKEVEVELRAVDYKGNVTEETAVLLVKGFTSQPVQITGSESICVGTKQTLTLKSESGFELVKWRRNGTDISGVSGKTLEIESGGTYQALVRTEGGCLVETADFVVESASSKAVTITGSQTICIGTKQTLTLKSESGFELVKWRRNGTDISGASGKTLEIESGGTYQALVKTASGCLVETGDFIVESASIKAVTITGSQTICIGTKQTLTLKSESGFELVKWRRNGTDISGASGKTLEIESGGTYQALVRTEGGCLVETADFIVESATGKAVTITGSQTICIGTKQTLTLKSESGFELVKWRRNGTDISGASGKTLEIESGGTYQALVRTASGCLVETADFVVESASSKAVTITGSQTICVGTKQTLTLKSESGFELVKWRRNGTDISGASGKTLEIESGGTYQALVRTASGCLVETADFIVVASETAAVTLSGPTSICAGDNKLLTLTSEAEFEVLRWRRNGVEVSGADGKTLEIEEGGSYHAIVRVAGGCLVETSKFEVKTEAKPSGEIVIDGAILKAPEGNYTYQWFRNGEKLEGAIQRTLTVNQTGEYTVELSSEAGCPAKLDAVTMTISGILNPGILLTEELNIYPNPASSEVEIQAFGDLEFAENSMKIYNSSGKEVSSSVEVMLQSSGSVRLGISRLAAGTYVVMAEGLDSRVFVGKLVKE</sequence>
<dbReference type="PANTHER" id="PTHR22953">
    <property type="entry name" value="ACID PHOSPHATASE RELATED"/>
    <property type="match status" value="1"/>
</dbReference>
<evidence type="ECO:0000256" key="1">
    <source>
        <dbReference type="ARBA" id="ARBA00022729"/>
    </source>
</evidence>
<name>A0ABY6MKP3_9BACT</name>
<dbReference type="Pfam" id="PF00149">
    <property type="entry name" value="Metallophos"/>
    <property type="match status" value="1"/>
</dbReference>
<dbReference type="Gene3D" id="2.60.40.10">
    <property type="entry name" value="Immunoglobulins"/>
    <property type="match status" value="1"/>
</dbReference>
<evidence type="ECO:0000313" key="5">
    <source>
        <dbReference type="EMBL" id="UZD23743.1"/>
    </source>
</evidence>
<dbReference type="SUPFAM" id="SSF56300">
    <property type="entry name" value="Metallo-dependent phosphatases"/>
    <property type="match status" value="1"/>
</dbReference>
<dbReference type="EMBL" id="CP110226">
    <property type="protein sequence ID" value="UZD23743.1"/>
    <property type="molecule type" value="Genomic_DNA"/>
</dbReference>
<accession>A0ABY6MKP3</accession>
<gene>
    <name evidence="5" type="ORF">OM944_04445</name>
</gene>